<name>A0A433X1U3_9BACL</name>
<evidence type="ECO:0000313" key="1">
    <source>
        <dbReference type="EMBL" id="RUT27910.1"/>
    </source>
</evidence>
<dbReference type="PANTHER" id="PTHR30105">
    <property type="entry name" value="UNCHARACTERIZED YIBQ-RELATED"/>
    <property type="match status" value="1"/>
</dbReference>
<accession>A0A433X1U3</accession>
<dbReference type="PANTHER" id="PTHR30105:SF2">
    <property type="entry name" value="DIVERGENT POLYSACCHARIDE DEACETYLASE SUPERFAMILY"/>
    <property type="match status" value="1"/>
</dbReference>
<dbReference type="Proteomes" id="UP000272464">
    <property type="component" value="Unassembled WGS sequence"/>
</dbReference>
<reference evidence="1 2" key="1">
    <citation type="submission" date="2018-12" db="EMBL/GenBank/DDBJ databases">
        <authorList>
            <person name="Sun L."/>
            <person name="Chen Z."/>
        </authorList>
    </citation>
    <scope>NUCLEOTIDE SEQUENCE [LARGE SCALE GENOMIC DNA]</scope>
    <source>
        <strain evidence="1 2">3-5-3</strain>
    </source>
</reference>
<protein>
    <submittedName>
        <fullName evidence="1">Divergent polysaccharide deacetylase family protein</fullName>
    </submittedName>
</protein>
<gene>
    <name evidence="1" type="ORF">EJP77_18920</name>
</gene>
<dbReference type="AlphaFoldDB" id="A0A433X1U3"/>
<dbReference type="OrthoDB" id="9784811at2"/>
<dbReference type="InterPro" id="IPR006837">
    <property type="entry name" value="Divergent_DAC"/>
</dbReference>
<dbReference type="GO" id="GO:0005975">
    <property type="term" value="P:carbohydrate metabolic process"/>
    <property type="evidence" value="ECO:0007669"/>
    <property type="project" value="InterPro"/>
</dbReference>
<dbReference type="InterPro" id="IPR011330">
    <property type="entry name" value="Glyco_hydro/deAcase_b/a-brl"/>
</dbReference>
<dbReference type="EMBL" id="RZNX01000013">
    <property type="protein sequence ID" value="RUT27910.1"/>
    <property type="molecule type" value="Genomic_DNA"/>
</dbReference>
<proteinExistence type="predicted"/>
<dbReference type="SUPFAM" id="SSF88713">
    <property type="entry name" value="Glycoside hydrolase/deacetylase"/>
    <property type="match status" value="1"/>
</dbReference>
<evidence type="ECO:0000313" key="2">
    <source>
        <dbReference type="Proteomes" id="UP000272464"/>
    </source>
</evidence>
<organism evidence="1 2">
    <name type="scientific">Paenibacillus zeisoli</name>
    <dbReference type="NCBI Taxonomy" id="2496267"/>
    <lineage>
        <taxon>Bacteria</taxon>
        <taxon>Bacillati</taxon>
        <taxon>Bacillota</taxon>
        <taxon>Bacilli</taxon>
        <taxon>Bacillales</taxon>
        <taxon>Paenibacillaceae</taxon>
        <taxon>Paenibacillus</taxon>
    </lineage>
</organism>
<dbReference type="CDD" id="cd10936">
    <property type="entry name" value="CE4_DAC2"/>
    <property type="match status" value="1"/>
</dbReference>
<keyword evidence="2" id="KW-1185">Reference proteome</keyword>
<comment type="caution">
    <text evidence="1">The sequence shown here is derived from an EMBL/GenBank/DDBJ whole genome shotgun (WGS) entry which is preliminary data.</text>
</comment>
<sequence>MAKDKSKNKLIGAARRLLTGTVLCGFLAGPVSSYALPENNHHIDRKSAVMANPDTKLANPKAHSKKKLAVIIDDLGNKMEGTDEILSMPVKLTVAVMPFLQTTQEDAKRAHEKGYDVLLHLPMEPKRGRPEWLGPGAILTKMSDQEVRKAVEAAIDNVPYAVGINNHMGSKVTADERIMSIVLDVCKERGLFFVDSKTNYRSIVGKLCKQKGLPEVYNHIFLDDVASTAHISKQVGKVSEWLKSHDSCVTIGHVGSRGKKTASVLRNSIHTLRQEADFVGVSDLAREQRKLDFIFP</sequence>
<dbReference type="RefSeq" id="WP_127200830.1">
    <property type="nucleotide sequence ID" value="NZ_RZNX01000013.1"/>
</dbReference>
<dbReference type="Gene3D" id="3.20.20.370">
    <property type="entry name" value="Glycoside hydrolase/deacetylase"/>
    <property type="match status" value="1"/>
</dbReference>
<dbReference type="Pfam" id="PF04748">
    <property type="entry name" value="Polysacc_deac_2"/>
    <property type="match status" value="1"/>
</dbReference>